<dbReference type="AlphaFoldDB" id="A0A9P5D1C3"/>
<protein>
    <submittedName>
        <fullName evidence="2">Uncharacterized protein</fullName>
    </submittedName>
</protein>
<evidence type="ECO:0000313" key="2">
    <source>
        <dbReference type="EMBL" id="KAF4122597.1"/>
    </source>
</evidence>
<feature type="compositionally biased region" description="Low complexity" evidence="1">
    <location>
        <begin position="68"/>
        <end position="84"/>
    </location>
</feature>
<feature type="compositionally biased region" description="Polar residues" evidence="1">
    <location>
        <begin position="1"/>
        <end position="11"/>
    </location>
</feature>
<feature type="compositionally biased region" description="Polar residues" evidence="1">
    <location>
        <begin position="85"/>
        <end position="96"/>
    </location>
</feature>
<feature type="compositionally biased region" description="Basic and acidic residues" evidence="1">
    <location>
        <begin position="150"/>
        <end position="171"/>
    </location>
</feature>
<feature type="compositionally biased region" description="Pro residues" evidence="1">
    <location>
        <begin position="110"/>
        <end position="120"/>
    </location>
</feature>
<feature type="region of interest" description="Disordered" evidence="1">
    <location>
        <begin position="362"/>
        <end position="509"/>
    </location>
</feature>
<feature type="region of interest" description="Disordered" evidence="1">
    <location>
        <begin position="249"/>
        <end position="300"/>
    </location>
</feature>
<feature type="compositionally biased region" description="Basic residues" evidence="1">
    <location>
        <begin position="499"/>
        <end position="509"/>
    </location>
</feature>
<dbReference type="PANTHER" id="PTHR28186:SF1">
    <property type="entry name" value="MEIOTICALLY UP-REGULATED GENE 9 PROTEIN"/>
    <property type="match status" value="1"/>
</dbReference>
<comment type="caution">
    <text evidence="2">The sequence shown here is derived from an EMBL/GenBank/DDBJ whole genome shotgun (WGS) entry which is preliminary data.</text>
</comment>
<feature type="compositionally biased region" description="Polar residues" evidence="1">
    <location>
        <begin position="375"/>
        <end position="401"/>
    </location>
</feature>
<dbReference type="OrthoDB" id="5330253at2759"/>
<feature type="compositionally biased region" description="Low complexity" evidence="1">
    <location>
        <begin position="472"/>
        <end position="486"/>
    </location>
</feature>
<dbReference type="EMBL" id="JAANYQ010000008">
    <property type="protein sequence ID" value="KAF4122597.1"/>
    <property type="molecule type" value="Genomic_DNA"/>
</dbReference>
<organism evidence="2 3">
    <name type="scientific">Geosmithia morbida</name>
    <dbReference type="NCBI Taxonomy" id="1094350"/>
    <lineage>
        <taxon>Eukaryota</taxon>
        <taxon>Fungi</taxon>
        <taxon>Dikarya</taxon>
        <taxon>Ascomycota</taxon>
        <taxon>Pezizomycotina</taxon>
        <taxon>Sordariomycetes</taxon>
        <taxon>Hypocreomycetidae</taxon>
        <taxon>Hypocreales</taxon>
        <taxon>Bionectriaceae</taxon>
        <taxon>Geosmithia</taxon>
    </lineage>
</organism>
<proteinExistence type="predicted"/>
<keyword evidence="3" id="KW-1185">Reference proteome</keyword>
<gene>
    <name evidence="2" type="ORF">GMORB2_6904</name>
</gene>
<feature type="region of interest" description="Disordered" evidence="1">
    <location>
        <begin position="1"/>
        <end position="174"/>
    </location>
</feature>
<dbReference type="Pfam" id="PF10295">
    <property type="entry name" value="DUF2406"/>
    <property type="match status" value="1"/>
</dbReference>
<dbReference type="GeneID" id="55973127"/>
<accession>A0A9P5D1C3</accession>
<feature type="compositionally biased region" description="Polar residues" evidence="1">
    <location>
        <begin position="256"/>
        <end position="300"/>
    </location>
</feature>
<dbReference type="PANTHER" id="PTHR28186">
    <property type="entry name" value="MEIOTICALLY UP-REGULATED GENE 9 PROTEIN"/>
    <property type="match status" value="1"/>
</dbReference>
<dbReference type="Proteomes" id="UP000749293">
    <property type="component" value="Unassembled WGS sequence"/>
</dbReference>
<evidence type="ECO:0000313" key="3">
    <source>
        <dbReference type="Proteomes" id="UP000749293"/>
    </source>
</evidence>
<dbReference type="InterPro" id="IPR018809">
    <property type="entry name" value="DUF2406"/>
</dbReference>
<dbReference type="RefSeq" id="XP_035321249.1">
    <property type="nucleotide sequence ID" value="XM_035468869.1"/>
</dbReference>
<reference evidence="2" key="1">
    <citation type="submission" date="2020-03" db="EMBL/GenBank/DDBJ databases">
        <title>Site-based positive gene gene selection in Geosmithia morbida across the United States reveals a broad range of putative effectors and factors for local host and environmental adapation.</title>
        <authorList>
            <person name="Onufrak A."/>
            <person name="Murdoch R.W."/>
            <person name="Gazis R."/>
            <person name="Huff M."/>
            <person name="Staton M."/>
            <person name="Klingeman W."/>
            <person name="Hadziabdic D."/>
        </authorList>
    </citation>
    <scope>NUCLEOTIDE SEQUENCE</scope>
    <source>
        <strain evidence="2">1262</strain>
    </source>
</reference>
<sequence>MYQLQHQNQDQVRFRQDLSQPPPVHQNYHGAQHQRQPPAPSFASHNLSSPPLPPHQQNLSPTSAVDNLPTSPSSTSAAVTPLPSLSQQHPNQQSDAYTAANRPTIHHQPQPQPQSQPQPPQSSSHHHSKSRSFSFHSDKKSHSRKSSVKSSDERKTPTEHHHHDKGLHSKADPTLAMSEAEPSVIATMSGESSLGSLRGIQHKDAYGNPIADPDLSNPTRNRWERPLDTIRSFEAAIDGGYTRRASMMRTAHPLTPSRTTASGTFNGNSNRRSSHTPSQTKFRPGSYQNGNGNGNRPISFRPEQTQFTLATSAGPSRSSIYGYESHRSYDEHANIYGPTDGRPRQSRMMSEPYYAMSAREQQEVYRLSDKDRSYETVTSAEGSRNSDQVGYQTDPTSSDNSSIERRRSPGRRLQQPPVKDYGVSMPPTQPGMAYAGQSQPPRPPANGANGVAPQASAAPPKDAPSVLRRSSKSAQAAPQQESQPAKTAAKTPVSEKKKSWLSRRFSKNS</sequence>
<evidence type="ECO:0000256" key="1">
    <source>
        <dbReference type="SAM" id="MobiDB-lite"/>
    </source>
</evidence>
<feature type="compositionally biased region" description="Low complexity" evidence="1">
    <location>
        <begin position="44"/>
        <end position="61"/>
    </location>
</feature>
<feature type="compositionally biased region" description="Basic and acidic residues" evidence="1">
    <location>
        <begin position="362"/>
        <end position="374"/>
    </location>
</feature>
<name>A0A9P5D1C3_9HYPO</name>